<dbReference type="AlphaFoldDB" id="A0AAD6Z9N1"/>
<name>A0AAD6Z9N1_9AGAR</name>
<proteinExistence type="predicted"/>
<organism evidence="1 2">
    <name type="scientific">Mycena albidolilacea</name>
    <dbReference type="NCBI Taxonomy" id="1033008"/>
    <lineage>
        <taxon>Eukaryota</taxon>
        <taxon>Fungi</taxon>
        <taxon>Dikarya</taxon>
        <taxon>Basidiomycota</taxon>
        <taxon>Agaricomycotina</taxon>
        <taxon>Agaricomycetes</taxon>
        <taxon>Agaricomycetidae</taxon>
        <taxon>Agaricales</taxon>
        <taxon>Marasmiineae</taxon>
        <taxon>Mycenaceae</taxon>
        <taxon>Mycena</taxon>
    </lineage>
</organism>
<protein>
    <submittedName>
        <fullName evidence="1">Uncharacterized protein</fullName>
    </submittedName>
</protein>
<dbReference type="EMBL" id="JARIHO010000071">
    <property type="protein sequence ID" value="KAJ7312568.1"/>
    <property type="molecule type" value="Genomic_DNA"/>
</dbReference>
<reference evidence="1" key="1">
    <citation type="submission" date="2023-03" db="EMBL/GenBank/DDBJ databases">
        <title>Massive genome expansion in bonnet fungi (Mycena s.s.) driven by repeated elements and novel gene families across ecological guilds.</title>
        <authorList>
            <consortium name="Lawrence Berkeley National Laboratory"/>
            <person name="Harder C.B."/>
            <person name="Miyauchi S."/>
            <person name="Viragh M."/>
            <person name="Kuo A."/>
            <person name="Thoen E."/>
            <person name="Andreopoulos B."/>
            <person name="Lu D."/>
            <person name="Skrede I."/>
            <person name="Drula E."/>
            <person name="Henrissat B."/>
            <person name="Morin E."/>
            <person name="Kohler A."/>
            <person name="Barry K."/>
            <person name="LaButti K."/>
            <person name="Morin E."/>
            <person name="Salamov A."/>
            <person name="Lipzen A."/>
            <person name="Mereny Z."/>
            <person name="Hegedus B."/>
            <person name="Baldrian P."/>
            <person name="Stursova M."/>
            <person name="Weitz H."/>
            <person name="Taylor A."/>
            <person name="Grigoriev I.V."/>
            <person name="Nagy L.G."/>
            <person name="Martin F."/>
            <person name="Kauserud H."/>
        </authorList>
    </citation>
    <scope>NUCLEOTIDE SEQUENCE</scope>
    <source>
        <strain evidence="1">CBHHK002</strain>
    </source>
</reference>
<evidence type="ECO:0000313" key="1">
    <source>
        <dbReference type="EMBL" id="KAJ7312568.1"/>
    </source>
</evidence>
<sequence>MPGTAAQFFLTNIIVGGNTVCVEGGGIWVLIATSLPLFRLGSSKLPVQRPFACALRDAFGMHTISNPAKARDRDDWWWRRGNAAGDEGTISTFDARPGDTMNGVAFKEDGPSIMEKEKMYPRVQPEKGVLPKRLPQEIGTQPHQHPVIGFGPEIRRWFSLPAIIL</sequence>
<keyword evidence="2" id="KW-1185">Reference proteome</keyword>
<accession>A0AAD6Z9N1</accession>
<comment type="caution">
    <text evidence="1">The sequence shown here is derived from an EMBL/GenBank/DDBJ whole genome shotgun (WGS) entry which is preliminary data.</text>
</comment>
<dbReference type="Proteomes" id="UP001218218">
    <property type="component" value="Unassembled WGS sequence"/>
</dbReference>
<gene>
    <name evidence="1" type="ORF">DFH08DRAFT_973358</name>
</gene>
<evidence type="ECO:0000313" key="2">
    <source>
        <dbReference type="Proteomes" id="UP001218218"/>
    </source>
</evidence>